<reference evidence="4 13" key="5">
    <citation type="submission" date="2023-01" db="EMBL/GenBank/DDBJ databases">
        <title>Human gut microbiome strain richness.</title>
        <authorList>
            <person name="Chen-Liaw A."/>
        </authorList>
    </citation>
    <scope>NUCLEOTIDE SEQUENCE [LARGE SCALE GENOMIC DNA]</scope>
    <source>
        <strain evidence="4 13">RTP21311st1_C8_RTP21311_201001</strain>
    </source>
</reference>
<dbReference type="Gene3D" id="3.40.50.720">
    <property type="entry name" value="NAD(P)-binding Rossmann-like Domain"/>
    <property type="match status" value="1"/>
</dbReference>
<evidence type="ECO:0000313" key="4">
    <source>
        <dbReference type="EMBL" id="MDB6490719.1"/>
    </source>
</evidence>
<evidence type="ECO:0000313" key="8">
    <source>
        <dbReference type="EMBL" id="VUX62327.1"/>
    </source>
</evidence>
<dbReference type="InterPro" id="IPR050259">
    <property type="entry name" value="SDR"/>
</dbReference>
<reference evidence="5 9" key="1">
    <citation type="journal article" date="2017" name="ISME J.">
        <title>Unveiling bifidobacterial biogeography across the mammalian branch of the tree of life.</title>
        <authorList>
            <person name="Milani C."/>
            <person name="Mangifesta M."/>
            <person name="Mancabelli L."/>
            <person name="Lugli G.A."/>
            <person name="James K."/>
            <person name="Duranti S."/>
            <person name="Turroni F."/>
            <person name="Ferrario C."/>
            <person name="Ossiprandi M.C."/>
            <person name="van Sinderen D."/>
            <person name="Ventura M."/>
        </authorList>
    </citation>
    <scope>NUCLEOTIDE SEQUENCE [LARGE SCALE GENOMIC DNA]</scope>
    <source>
        <strain evidence="5 9">1E</strain>
    </source>
</reference>
<reference evidence="3" key="4">
    <citation type="submission" date="2021-07" db="EMBL/GenBank/DDBJ databases">
        <title>Xylan utilisation by Bifidobacterium pseudocatenulatum.</title>
        <authorList>
            <person name="Watanabe Y."/>
        </authorList>
    </citation>
    <scope>NUCLEOTIDE SEQUENCE</scope>
    <source>
        <strain evidence="3">YIT12824</strain>
    </source>
</reference>
<dbReference type="Proteomes" id="UP000285613">
    <property type="component" value="Unassembled WGS sequence"/>
</dbReference>
<dbReference type="PRINTS" id="PR00081">
    <property type="entry name" value="GDHRDH"/>
</dbReference>
<protein>
    <submittedName>
        <fullName evidence="5">3-oxoacyl-ACP reductase</fullName>
    </submittedName>
    <submittedName>
        <fullName evidence="8">3-oxoacyl-[acyl-carrier-protein] reductase FabG</fullName>
        <ecNumber evidence="8">1.1.1.100</ecNumber>
    </submittedName>
    <submittedName>
        <fullName evidence="6">SDR family oxidoreductase</fullName>
    </submittedName>
</protein>
<evidence type="ECO:0000313" key="9">
    <source>
        <dbReference type="Proteomes" id="UP000216789"/>
    </source>
</evidence>
<dbReference type="Proteomes" id="UP001212008">
    <property type="component" value="Unassembled WGS sequence"/>
</dbReference>
<dbReference type="Pfam" id="PF13561">
    <property type="entry name" value="adh_short_C2"/>
    <property type="match status" value="1"/>
</dbReference>
<proteinExistence type="inferred from homology"/>
<evidence type="ECO:0000313" key="13">
    <source>
        <dbReference type="Proteomes" id="UP001212008"/>
    </source>
</evidence>
<keyword evidence="2 8" id="KW-0560">Oxidoreductase</keyword>
<dbReference type="EMBL" id="QRPH01000004">
    <property type="protein sequence ID" value="RHL95400.1"/>
    <property type="molecule type" value="Genomic_DNA"/>
</dbReference>
<dbReference type="FunFam" id="3.40.50.720:FF:000173">
    <property type="entry name" value="3-oxoacyl-[acyl-carrier protein] reductase"/>
    <property type="match status" value="1"/>
</dbReference>
<accession>A0A173ZDU2</accession>
<evidence type="ECO:0000256" key="2">
    <source>
        <dbReference type="ARBA" id="ARBA00023002"/>
    </source>
</evidence>
<dbReference type="STRING" id="28026.GCA_000940535_00901"/>
<evidence type="ECO:0000313" key="11">
    <source>
        <dbReference type="Proteomes" id="UP000285613"/>
    </source>
</evidence>
<dbReference type="EMBL" id="QSDK01000001">
    <property type="protein sequence ID" value="RGY77869.1"/>
    <property type="molecule type" value="Genomic_DNA"/>
</dbReference>
<dbReference type="InterPro" id="IPR036291">
    <property type="entry name" value="NAD(P)-bd_dom_sf"/>
</dbReference>
<dbReference type="AlphaFoldDB" id="A0A173ZDU2"/>
<dbReference type="PANTHER" id="PTHR42879">
    <property type="entry name" value="3-OXOACYL-(ACYL-CARRIER-PROTEIN) REDUCTASE"/>
    <property type="match status" value="1"/>
</dbReference>
<dbReference type="OrthoDB" id="9808187at2"/>
<evidence type="ECO:0000313" key="10">
    <source>
        <dbReference type="Proteomes" id="UP000284163"/>
    </source>
</evidence>
<dbReference type="InterPro" id="IPR002347">
    <property type="entry name" value="SDR_fam"/>
</dbReference>
<comment type="similarity">
    <text evidence="1">Belongs to the short-chain dehydrogenases/reductases (SDR) family.</text>
</comment>
<dbReference type="EMBL" id="JAQKRA010000001">
    <property type="protein sequence ID" value="MDB6490719.1"/>
    <property type="molecule type" value="Genomic_DNA"/>
</dbReference>
<dbReference type="Proteomes" id="UP000216789">
    <property type="component" value="Unassembled WGS sequence"/>
</dbReference>
<evidence type="ECO:0000313" key="3">
    <source>
        <dbReference type="EMBL" id="MCB4879972.1"/>
    </source>
</evidence>
<organism evidence="6 10">
    <name type="scientific">Bifidobacterium pseudocatenulatum</name>
    <dbReference type="NCBI Taxonomy" id="28026"/>
    <lineage>
        <taxon>Bacteria</taxon>
        <taxon>Bacillati</taxon>
        <taxon>Actinomycetota</taxon>
        <taxon>Actinomycetes</taxon>
        <taxon>Bifidobacteriales</taxon>
        <taxon>Bifidobacteriaceae</taxon>
        <taxon>Bifidobacterium</taxon>
    </lineage>
</organism>
<dbReference type="EMBL" id="JAHXEI010000002">
    <property type="protein sequence ID" value="MCB4879972.1"/>
    <property type="molecule type" value="Genomic_DNA"/>
</dbReference>
<evidence type="ECO:0000313" key="12">
    <source>
        <dbReference type="Proteomes" id="UP000331308"/>
    </source>
</evidence>
<evidence type="ECO:0000256" key="1">
    <source>
        <dbReference type="ARBA" id="ARBA00006484"/>
    </source>
</evidence>
<evidence type="ECO:0000313" key="5">
    <source>
        <dbReference type="EMBL" id="PAC74090.1"/>
    </source>
</evidence>
<reference evidence="10 11" key="2">
    <citation type="submission" date="2018-08" db="EMBL/GenBank/DDBJ databases">
        <title>A genome reference for cultivated species of the human gut microbiota.</title>
        <authorList>
            <person name="Zou Y."/>
            <person name="Xue W."/>
            <person name="Luo G."/>
        </authorList>
    </citation>
    <scope>NUCLEOTIDE SEQUENCE [LARGE SCALE GENOMIC DNA]</scope>
    <source>
        <strain evidence="7 11">AF36-12AT</strain>
        <strain evidence="6 10">CF01-1</strain>
    </source>
</reference>
<gene>
    <name evidence="8" type="primary">fabG</name>
    <name evidence="8" type="ORF">BPLFYP29_00354</name>
    <name evidence="5" type="ORF">BPS1E_0713</name>
    <name evidence="7" type="ORF">DWZ91_06110</name>
    <name evidence="6" type="ORF">DXA22_00170</name>
    <name evidence="3" type="ORF">KZP06_04400</name>
    <name evidence="4" type="ORF">PMN70_00620</name>
</gene>
<evidence type="ECO:0000313" key="7">
    <source>
        <dbReference type="EMBL" id="RHL95400.1"/>
    </source>
</evidence>
<dbReference type="GO" id="GO:0004316">
    <property type="term" value="F:3-oxoacyl-[acyl-carrier-protein] reductase (NADPH) activity"/>
    <property type="evidence" value="ECO:0007669"/>
    <property type="project" value="UniProtKB-EC"/>
</dbReference>
<dbReference type="PRINTS" id="PR00080">
    <property type="entry name" value="SDRFAMILY"/>
</dbReference>
<dbReference type="Proteomes" id="UP001197735">
    <property type="component" value="Unassembled WGS sequence"/>
</dbReference>
<dbReference type="RefSeq" id="WP_004221839.1">
    <property type="nucleotide sequence ID" value="NZ_AP031419.1"/>
</dbReference>
<dbReference type="SUPFAM" id="SSF51735">
    <property type="entry name" value="NAD(P)-binding Rossmann-fold domains"/>
    <property type="match status" value="1"/>
</dbReference>
<dbReference type="EMBL" id="MNLB01000002">
    <property type="protein sequence ID" value="PAC74090.1"/>
    <property type="molecule type" value="Genomic_DNA"/>
</dbReference>
<dbReference type="PANTHER" id="PTHR42879:SF2">
    <property type="entry name" value="3-OXOACYL-[ACYL-CARRIER-PROTEIN] REDUCTASE FABG"/>
    <property type="match status" value="1"/>
</dbReference>
<comment type="caution">
    <text evidence="6">The sequence shown here is derived from an EMBL/GenBank/DDBJ whole genome shotgun (WGS) entry which is preliminary data.</text>
</comment>
<sequence length="265" mass="28443">MNQQSEHRTLTGKTAIITGASRGIGAAIALRLAQLGANVTIDYLSNDERAQHTKQHIENEADAQGRVITCKADVTDETQVNELAQTTANTFGGIDILINNALSHYSFDPRNRNTFSNTSWNDYATQLEGCLKGTYNTCTTALPYMRRQSWGRIVNISSNLVDSPIVPYHDYIAAKGALIGFTRSLAQEAGAWGVTVNAIAAGLTVGTDSSRATTEDVRERIIAQTPLGRLATADDIAGGVAMLVGEDARFVTGQTLHVDGGLTMR</sequence>
<dbReference type="Proteomes" id="UP000284163">
    <property type="component" value="Unassembled WGS sequence"/>
</dbReference>
<reference evidence="8 12" key="3">
    <citation type="submission" date="2019-07" db="EMBL/GenBank/DDBJ databases">
        <authorList>
            <person name="Chang H.-W."/>
            <person name="Raman A."/>
            <person name="Venkatesh S."/>
            <person name="Gehrig J."/>
        </authorList>
    </citation>
    <scope>NUCLEOTIDE SEQUENCE [LARGE SCALE GENOMIC DNA]</scope>
    <source>
        <strain evidence="8">Bifidobacterium_pseudocatenulatum_LFYP_29</strain>
    </source>
</reference>
<dbReference type="GeneID" id="45599364"/>
<evidence type="ECO:0000313" key="6">
    <source>
        <dbReference type="EMBL" id="RGY77869.1"/>
    </source>
</evidence>
<name>A0A173ZDU2_BIFPS</name>
<dbReference type="Proteomes" id="UP000331308">
    <property type="component" value="Unassembled WGS sequence"/>
</dbReference>
<dbReference type="EMBL" id="CABHOD010000003">
    <property type="protein sequence ID" value="VUX62327.1"/>
    <property type="molecule type" value="Genomic_DNA"/>
</dbReference>
<dbReference type="EC" id="1.1.1.100" evidence="8"/>